<feature type="compositionally biased region" description="Acidic residues" evidence="1">
    <location>
        <begin position="558"/>
        <end position="569"/>
    </location>
</feature>
<evidence type="ECO:0000256" key="1">
    <source>
        <dbReference type="SAM" id="MobiDB-lite"/>
    </source>
</evidence>
<feature type="compositionally biased region" description="Low complexity" evidence="1">
    <location>
        <begin position="193"/>
        <end position="223"/>
    </location>
</feature>
<dbReference type="InterPro" id="IPR006594">
    <property type="entry name" value="LisH"/>
</dbReference>
<dbReference type="OMA" id="NAANSWH"/>
<feature type="compositionally biased region" description="Polar residues" evidence="1">
    <location>
        <begin position="116"/>
        <end position="125"/>
    </location>
</feature>
<accession>A0A8D0H0I1</accession>
<dbReference type="AlphaFoldDB" id="A0A8D0H0I1"/>
<feature type="compositionally biased region" description="Low complexity" evidence="1">
    <location>
        <begin position="377"/>
        <end position="405"/>
    </location>
</feature>
<dbReference type="GO" id="GO:0097110">
    <property type="term" value="F:scaffold protein binding"/>
    <property type="evidence" value="ECO:0007669"/>
    <property type="project" value="TreeGrafter"/>
</dbReference>
<organism evidence="2 3">
    <name type="scientific">Sphenodon punctatus</name>
    <name type="common">Tuatara</name>
    <name type="synonym">Hatteria punctata</name>
    <dbReference type="NCBI Taxonomy" id="8508"/>
    <lineage>
        <taxon>Eukaryota</taxon>
        <taxon>Metazoa</taxon>
        <taxon>Chordata</taxon>
        <taxon>Craniata</taxon>
        <taxon>Vertebrata</taxon>
        <taxon>Euteleostomi</taxon>
        <taxon>Lepidosauria</taxon>
        <taxon>Sphenodontia</taxon>
        <taxon>Sphenodontidae</taxon>
        <taxon>Sphenodon</taxon>
    </lineage>
</organism>
<reference evidence="2" key="2">
    <citation type="submission" date="2025-09" db="UniProtKB">
        <authorList>
            <consortium name="Ensembl"/>
        </authorList>
    </citation>
    <scope>IDENTIFICATION</scope>
</reference>
<evidence type="ECO:0008006" key="4">
    <source>
        <dbReference type="Google" id="ProtNLM"/>
    </source>
</evidence>
<feature type="compositionally biased region" description="Low complexity" evidence="1">
    <location>
        <begin position="420"/>
        <end position="438"/>
    </location>
</feature>
<dbReference type="GO" id="GO:0005730">
    <property type="term" value="C:nucleolus"/>
    <property type="evidence" value="ECO:0007669"/>
    <property type="project" value="TreeGrafter"/>
</dbReference>
<feature type="compositionally biased region" description="Acidic residues" evidence="1">
    <location>
        <begin position="365"/>
        <end position="375"/>
    </location>
</feature>
<sequence>MAAAGGSDQKELLALIHQHLVQTGYGKAARALLLQSGQKEIPSPAACLEDIFSQWKNASPKTQKLKTGAMKVGIAAKANATKGGVAAEKIRVPDPKSSSESSEEEETAKAVPASAPVTNNSATMAESSDDDDSSEEEPVTGKEVKTAVVGGNAANSWHNPAPNKASATPGKLGTSVQAKVGQNKAASSKLGPAAVGQVAAGQNKAAAAATTKKAKSSESSSLSESEEEMPTVKLPAPKPVLKQPVGKAESSSEESSDSDSEEEEKAAMPVQRLQTPQAPISTKPSQAGKAVVSVLKGKDSESSSSSERSSSSDSEDEEIPASQKQPLIPVKKTHAAALPATGKKAQSLSAPLPKAQEPEGSSQDSSEESSSEEEAVASQKPAQVQPKPAPAAANATAAKHAGAAAGKVGSLQSPRKQIMSPAKVVAAALKKAPASSESDSTDSSESEEAEKLVKQMGTALGKTSIPTGKSVQANSIMLQNPVKGKGPVLVPGKGGIHVAAKVQPGQSQATPAKAARILKRKESAKSSDSSDSEKEAAKQPTKLGAPQKLRILKKTESSSEESSEEDEEPSQSLLAGYPGLSKSPAVPAAQKMASLTLSKPVTGKAALPAATAAANRPAKPLGKAAPADISTSNSSDSEADAGETPVRQKAGE</sequence>
<feature type="compositionally biased region" description="Acidic residues" evidence="1">
    <location>
        <begin position="251"/>
        <end position="264"/>
    </location>
</feature>
<dbReference type="PANTHER" id="PTHR20787">
    <property type="entry name" value="TREACLE"/>
    <property type="match status" value="1"/>
</dbReference>
<evidence type="ECO:0000313" key="3">
    <source>
        <dbReference type="Proteomes" id="UP000694392"/>
    </source>
</evidence>
<dbReference type="GO" id="GO:0042790">
    <property type="term" value="P:nucleolar large rRNA transcription by RNA polymerase I"/>
    <property type="evidence" value="ECO:0007669"/>
    <property type="project" value="TreeGrafter"/>
</dbReference>
<dbReference type="InterPro" id="IPR017859">
    <property type="entry name" value="Treacle"/>
</dbReference>
<feature type="compositionally biased region" description="Low complexity" evidence="1">
    <location>
        <begin position="608"/>
        <end position="620"/>
    </location>
</feature>
<feature type="region of interest" description="Disordered" evidence="1">
    <location>
        <begin position="608"/>
        <end position="652"/>
    </location>
</feature>
<feature type="compositionally biased region" description="Low complexity" evidence="1">
    <location>
        <begin position="302"/>
        <end position="312"/>
    </location>
</feature>
<evidence type="ECO:0000313" key="2">
    <source>
        <dbReference type="Ensembl" id="ENSSPUP00000013517.1"/>
    </source>
</evidence>
<feature type="region of interest" description="Disordered" evidence="1">
    <location>
        <begin position="499"/>
        <end position="590"/>
    </location>
</feature>
<dbReference type="GeneTree" id="ENSGT00730000111382"/>
<feature type="compositionally biased region" description="Acidic residues" evidence="1">
    <location>
        <begin position="127"/>
        <end position="138"/>
    </location>
</feature>
<feature type="compositionally biased region" description="Acidic residues" evidence="1">
    <location>
        <begin position="439"/>
        <end position="448"/>
    </location>
</feature>
<dbReference type="SMART" id="SM00667">
    <property type="entry name" value="LisH"/>
    <property type="match status" value="1"/>
</dbReference>
<feature type="region of interest" description="Disordered" evidence="1">
    <location>
        <begin position="78"/>
        <end position="467"/>
    </location>
</feature>
<dbReference type="PANTHER" id="PTHR20787:SF10">
    <property type="entry name" value="TREACLE PROTEIN"/>
    <property type="match status" value="1"/>
</dbReference>
<dbReference type="GO" id="GO:0003723">
    <property type="term" value="F:RNA binding"/>
    <property type="evidence" value="ECO:0007669"/>
    <property type="project" value="TreeGrafter"/>
</dbReference>
<protein>
    <recommendedName>
        <fullName evidence="4">Treacle protein</fullName>
    </recommendedName>
</protein>
<reference evidence="2" key="1">
    <citation type="submission" date="2025-08" db="UniProtKB">
        <authorList>
            <consortium name="Ensembl"/>
        </authorList>
    </citation>
    <scope>IDENTIFICATION</scope>
</reference>
<keyword evidence="3" id="KW-1185">Reference proteome</keyword>
<name>A0A8D0H0I1_SPHPU</name>
<dbReference type="Proteomes" id="UP000694392">
    <property type="component" value="Unplaced"/>
</dbReference>
<feature type="compositionally biased region" description="Polar residues" evidence="1">
    <location>
        <begin position="272"/>
        <end position="285"/>
    </location>
</feature>
<dbReference type="PROSITE" id="PS50896">
    <property type="entry name" value="LISH"/>
    <property type="match status" value="1"/>
</dbReference>
<dbReference type="Ensembl" id="ENSSPUT00000014416.1">
    <property type="protein sequence ID" value="ENSSPUP00000013517.1"/>
    <property type="gene ID" value="ENSSPUG00000010402.1"/>
</dbReference>
<proteinExistence type="predicted"/>